<dbReference type="GO" id="GO:0015031">
    <property type="term" value="P:protein transport"/>
    <property type="evidence" value="ECO:0007669"/>
    <property type="project" value="UniProtKB-KW"/>
</dbReference>
<dbReference type="PANTHER" id="PTHR33909">
    <property type="entry name" value="SEC TRANSLOCON ACCESSORY COMPLEX SUBUNIT YAJC"/>
    <property type="match status" value="1"/>
</dbReference>
<comment type="caution">
    <text evidence="13">The sequence shown here is derived from an EMBL/GenBank/DDBJ whole genome shotgun (WGS) entry which is preliminary data.</text>
</comment>
<feature type="chain" id="PRO_5040771702" description="Sec translocon accessory complex subunit YajC" evidence="12">
    <location>
        <begin position="19"/>
        <end position="120"/>
    </location>
</feature>
<evidence type="ECO:0000256" key="10">
    <source>
        <dbReference type="ARBA" id="ARBA00023136"/>
    </source>
</evidence>
<keyword evidence="10 11" id="KW-0472">Membrane</keyword>
<evidence type="ECO:0000256" key="5">
    <source>
        <dbReference type="ARBA" id="ARBA00022475"/>
    </source>
</evidence>
<evidence type="ECO:0000256" key="6">
    <source>
        <dbReference type="ARBA" id="ARBA00022692"/>
    </source>
</evidence>
<dbReference type="InterPro" id="IPR003849">
    <property type="entry name" value="Preprotein_translocase_YajC"/>
</dbReference>
<dbReference type="NCBIfam" id="TIGR00739">
    <property type="entry name" value="yajC"/>
    <property type="match status" value="1"/>
</dbReference>
<feature type="transmembrane region" description="Helical" evidence="11">
    <location>
        <begin position="28"/>
        <end position="47"/>
    </location>
</feature>
<dbReference type="GO" id="GO:0005886">
    <property type="term" value="C:plasma membrane"/>
    <property type="evidence" value="ECO:0007669"/>
    <property type="project" value="UniProtKB-SubCell"/>
</dbReference>
<dbReference type="PRINTS" id="PR01853">
    <property type="entry name" value="YAJCTRNLCASE"/>
</dbReference>
<reference evidence="13" key="1">
    <citation type="submission" date="2022-11" db="EMBL/GenBank/DDBJ databases">
        <title>Parathalassolutuus dongxingensis gen. nov., sp. nov., a novel member of family Oceanospirillaceae isolated from a coastal shrimp pond in Guangxi, China.</title>
        <authorList>
            <person name="Chen H."/>
        </authorList>
    </citation>
    <scope>NUCLEOTIDE SEQUENCE</scope>
    <source>
        <strain evidence="13">G-43</strain>
    </source>
</reference>
<keyword evidence="14" id="KW-1185">Reference proteome</keyword>
<evidence type="ECO:0000256" key="12">
    <source>
        <dbReference type="SAM" id="SignalP"/>
    </source>
</evidence>
<evidence type="ECO:0000256" key="7">
    <source>
        <dbReference type="ARBA" id="ARBA00022927"/>
    </source>
</evidence>
<name>A0A9X3EBC9_9GAMM</name>
<keyword evidence="4" id="KW-0813">Transport</keyword>
<dbReference type="Pfam" id="PF02699">
    <property type="entry name" value="YajC"/>
    <property type="match status" value="1"/>
</dbReference>
<comment type="subcellular location">
    <subcellularLocation>
        <location evidence="1">Cell membrane</location>
        <topology evidence="1">Single-pass membrane protein</topology>
    </subcellularLocation>
</comment>
<comment type="similarity">
    <text evidence="2">Belongs to the YajC family.</text>
</comment>
<evidence type="ECO:0000313" key="13">
    <source>
        <dbReference type="EMBL" id="MCY0963610.1"/>
    </source>
</evidence>
<keyword evidence="9" id="KW-0811">Translocation</keyword>
<dbReference type="PANTHER" id="PTHR33909:SF1">
    <property type="entry name" value="SEC TRANSLOCON ACCESSORY COMPLEX SUBUNIT YAJC"/>
    <property type="match status" value="1"/>
</dbReference>
<accession>A0A9X3EBC9</accession>
<keyword evidence="6 11" id="KW-0812">Transmembrane</keyword>
<dbReference type="SMART" id="SM01323">
    <property type="entry name" value="YajC"/>
    <property type="match status" value="1"/>
</dbReference>
<keyword evidence="7" id="KW-0653">Protein transport</keyword>
<evidence type="ECO:0000256" key="11">
    <source>
        <dbReference type="SAM" id="Phobius"/>
    </source>
</evidence>
<evidence type="ECO:0000313" key="14">
    <source>
        <dbReference type="Proteomes" id="UP001150830"/>
    </source>
</evidence>
<evidence type="ECO:0000256" key="4">
    <source>
        <dbReference type="ARBA" id="ARBA00022448"/>
    </source>
</evidence>
<dbReference type="AlphaFoldDB" id="A0A9X3EBC9"/>
<sequence>MKALFAVLAMTLSAASFAEGPVGDAPMGVTGQLIFLGGFLAIFYFLLWRPQSKRQKEHKELIGALAKGDEVVTAGGMLGKVIKVTDDFVVIEVGNGIQMPIQKVAVAMALPKGTIKDVLA</sequence>
<proteinExistence type="inferred from homology"/>
<evidence type="ECO:0000256" key="9">
    <source>
        <dbReference type="ARBA" id="ARBA00023010"/>
    </source>
</evidence>
<gene>
    <name evidence="13" type="primary">yajC</name>
    <name evidence="13" type="ORF">OUO13_00160</name>
</gene>
<evidence type="ECO:0000256" key="8">
    <source>
        <dbReference type="ARBA" id="ARBA00022989"/>
    </source>
</evidence>
<keyword evidence="8 11" id="KW-1133">Transmembrane helix</keyword>
<organism evidence="13 14">
    <name type="scientific">Parathalassolituus penaei</name>
    <dbReference type="NCBI Taxonomy" id="2997323"/>
    <lineage>
        <taxon>Bacteria</taxon>
        <taxon>Pseudomonadati</taxon>
        <taxon>Pseudomonadota</taxon>
        <taxon>Gammaproteobacteria</taxon>
        <taxon>Oceanospirillales</taxon>
        <taxon>Oceanospirillaceae</taxon>
        <taxon>Parathalassolituus</taxon>
    </lineage>
</organism>
<evidence type="ECO:0000256" key="1">
    <source>
        <dbReference type="ARBA" id="ARBA00004162"/>
    </source>
</evidence>
<dbReference type="RefSeq" id="WP_283171830.1">
    <property type="nucleotide sequence ID" value="NZ_JAPNOA010000003.1"/>
</dbReference>
<keyword evidence="12" id="KW-0732">Signal</keyword>
<protein>
    <recommendedName>
        <fullName evidence="3">Sec translocon accessory complex subunit YajC</fullName>
    </recommendedName>
</protein>
<dbReference type="Proteomes" id="UP001150830">
    <property type="component" value="Unassembled WGS sequence"/>
</dbReference>
<feature type="signal peptide" evidence="12">
    <location>
        <begin position="1"/>
        <end position="18"/>
    </location>
</feature>
<evidence type="ECO:0000256" key="3">
    <source>
        <dbReference type="ARBA" id="ARBA00014962"/>
    </source>
</evidence>
<evidence type="ECO:0000256" key="2">
    <source>
        <dbReference type="ARBA" id="ARBA00006742"/>
    </source>
</evidence>
<keyword evidence="5" id="KW-1003">Cell membrane</keyword>
<dbReference type="EMBL" id="JAPNOA010000003">
    <property type="protein sequence ID" value="MCY0963610.1"/>
    <property type="molecule type" value="Genomic_DNA"/>
</dbReference>